<evidence type="ECO:0000313" key="1">
    <source>
        <dbReference type="EMBL" id="GBO28801.1"/>
    </source>
</evidence>
<accession>A0A4Y2VVU9</accession>
<dbReference type="Proteomes" id="UP000499080">
    <property type="component" value="Unassembled WGS sequence"/>
</dbReference>
<dbReference type="EMBL" id="BGPR01051894">
    <property type="protein sequence ID" value="GBO28801.1"/>
    <property type="molecule type" value="Genomic_DNA"/>
</dbReference>
<evidence type="ECO:0000313" key="2">
    <source>
        <dbReference type="EMBL" id="GBO28848.1"/>
    </source>
</evidence>
<dbReference type="AlphaFoldDB" id="A0A4Y2VVU9"/>
<name>A0A4Y2VVU9_ARAVE</name>
<evidence type="ECO:0000313" key="3">
    <source>
        <dbReference type="Proteomes" id="UP000499080"/>
    </source>
</evidence>
<protein>
    <submittedName>
        <fullName evidence="1">Uncharacterized protein</fullName>
    </submittedName>
</protein>
<proteinExistence type="predicted"/>
<gene>
    <name evidence="1" type="ORF">AVEN_117903_1</name>
    <name evidence="2" type="ORF">AVEN_59578_1</name>
</gene>
<keyword evidence="3" id="KW-1185">Reference proteome</keyword>
<comment type="caution">
    <text evidence="1">The sequence shown here is derived from an EMBL/GenBank/DDBJ whole genome shotgun (WGS) entry which is preliminary data.</text>
</comment>
<dbReference type="EMBL" id="BGPR01051945">
    <property type="protein sequence ID" value="GBO28848.1"/>
    <property type="molecule type" value="Genomic_DNA"/>
</dbReference>
<organism evidence="1 3">
    <name type="scientific">Araneus ventricosus</name>
    <name type="common">Orbweaver spider</name>
    <name type="synonym">Epeira ventricosa</name>
    <dbReference type="NCBI Taxonomy" id="182803"/>
    <lineage>
        <taxon>Eukaryota</taxon>
        <taxon>Metazoa</taxon>
        <taxon>Ecdysozoa</taxon>
        <taxon>Arthropoda</taxon>
        <taxon>Chelicerata</taxon>
        <taxon>Arachnida</taxon>
        <taxon>Araneae</taxon>
        <taxon>Araneomorphae</taxon>
        <taxon>Entelegynae</taxon>
        <taxon>Araneoidea</taxon>
        <taxon>Araneidae</taxon>
        <taxon>Araneus</taxon>
    </lineage>
</organism>
<reference evidence="1 3" key="1">
    <citation type="journal article" date="2019" name="Sci. Rep.">
        <title>Orb-weaving spider Araneus ventricosus genome elucidates the spidroin gene catalogue.</title>
        <authorList>
            <person name="Kono N."/>
            <person name="Nakamura H."/>
            <person name="Ohtoshi R."/>
            <person name="Moran D.A.P."/>
            <person name="Shinohara A."/>
            <person name="Yoshida Y."/>
            <person name="Fujiwara M."/>
            <person name="Mori M."/>
            <person name="Tomita M."/>
            <person name="Arakawa K."/>
        </authorList>
    </citation>
    <scope>NUCLEOTIDE SEQUENCE [LARGE SCALE GENOMIC DNA]</scope>
</reference>
<sequence>MPFVPRQFFPTHSSRKIRHVIYRGPKVRYRRSSIPYSYFPHTADFRFFSLVAGSQSRQNLCFPVTLAAKSLKRYLAIPILFQTIRNSNTSNPLCQFSSFSHTGERFFLPMFQKSQSGTTVNAPLKSLVSEQTFCYQAAFSNGKAL</sequence>